<protein>
    <submittedName>
        <fullName evidence="1">Uncharacterized protein</fullName>
    </submittedName>
</protein>
<gene>
    <name evidence="1" type="ORF">O181_023855</name>
</gene>
<dbReference type="AlphaFoldDB" id="A0A9Q3CJW2"/>
<dbReference type="OrthoDB" id="2504795at2759"/>
<organism evidence="1 2">
    <name type="scientific">Austropuccinia psidii MF-1</name>
    <dbReference type="NCBI Taxonomy" id="1389203"/>
    <lineage>
        <taxon>Eukaryota</taxon>
        <taxon>Fungi</taxon>
        <taxon>Dikarya</taxon>
        <taxon>Basidiomycota</taxon>
        <taxon>Pucciniomycotina</taxon>
        <taxon>Pucciniomycetes</taxon>
        <taxon>Pucciniales</taxon>
        <taxon>Sphaerophragmiaceae</taxon>
        <taxon>Austropuccinia</taxon>
    </lineage>
</organism>
<keyword evidence="2" id="KW-1185">Reference proteome</keyword>
<proteinExistence type="predicted"/>
<reference evidence="1" key="1">
    <citation type="submission" date="2021-03" db="EMBL/GenBank/DDBJ databases">
        <title>Draft genome sequence of rust myrtle Austropuccinia psidii MF-1, a brazilian biotype.</title>
        <authorList>
            <person name="Quecine M.C."/>
            <person name="Pachon D.M.R."/>
            <person name="Bonatelli M.L."/>
            <person name="Correr F.H."/>
            <person name="Franceschini L.M."/>
            <person name="Leite T.F."/>
            <person name="Margarido G.R.A."/>
            <person name="Almeida C.A."/>
            <person name="Ferrarezi J.A."/>
            <person name="Labate C.A."/>
        </authorList>
    </citation>
    <scope>NUCLEOTIDE SEQUENCE</scope>
    <source>
        <strain evidence="1">MF-1</strain>
    </source>
</reference>
<dbReference type="EMBL" id="AVOT02007553">
    <property type="protein sequence ID" value="MBW0484140.1"/>
    <property type="molecule type" value="Genomic_DNA"/>
</dbReference>
<sequence>MAKDILTHPLVEGISNENKLLVNFVTTSGFWHETLEAWHKENEVQNSLQTACETRWYSMEKVCPSVMEHEKGFHLCIALQSNSDVDTPAIGSNIKKLIEDRDHLTTNQVLVKLLCSVVDAIGRLESANSTIGDIWKELTTTYFMTKKMYFYPCFEPLKEY</sequence>
<evidence type="ECO:0000313" key="1">
    <source>
        <dbReference type="EMBL" id="MBW0484140.1"/>
    </source>
</evidence>
<dbReference type="Proteomes" id="UP000765509">
    <property type="component" value="Unassembled WGS sequence"/>
</dbReference>
<name>A0A9Q3CJW2_9BASI</name>
<accession>A0A9Q3CJW2</accession>
<comment type="caution">
    <text evidence="1">The sequence shown here is derived from an EMBL/GenBank/DDBJ whole genome shotgun (WGS) entry which is preliminary data.</text>
</comment>
<evidence type="ECO:0000313" key="2">
    <source>
        <dbReference type="Proteomes" id="UP000765509"/>
    </source>
</evidence>